<comment type="subcellular location">
    <subcellularLocation>
        <location evidence="1">Endoplasmic reticulum membrane</location>
        <topology evidence="1">Single-pass type IV membrane protein</topology>
    </subcellularLocation>
    <subcellularLocation>
        <location evidence="2">Golgi apparatus membrane</location>
        <topology evidence="2">Single-pass type IV membrane protein</topology>
    </subcellularLocation>
</comment>
<comment type="caution">
    <text evidence="15">The sequence shown here is derived from an EMBL/GenBank/DDBJ whole genome shotgun (WGS) entry which is preliminary data.</text>
</comment>
<evidence type="ECO:0000313" key="18">
    <source>
        <dbReference type="Proteomes" id="UP000310689"/>
    </source>
</evidence>
<dbReference type="GO" id="GO:0005789">
    <property type="term" value="C:endoplasmic reticulum membrane"/>
    <property type="evidence" value="ECO:0007669"/>
    <property type="project" value="UniProtKB-SubCell"/>
</dbReference>
<dbReference type="CDD" id="cd15863">
    <property type="entry name" value="SNARE_GS27"/>
    <property type="match status" value="1"/>
</dbReference>
<keyword evidence="8 11" id="KW-0472">Membrane</keyword>
<sequence>MNAVSSQATRQINKLNEDISKLDNDKGELSNALTGQMAASLAALNRTIDDYEQLAKGELNSAKQEKALSRSADLRKEAKALRQRFEISKTKAGERATTSLRSDLIGGSGDHQLRTRNDPLFQPNRNARHNTPNTPHWDDLAVRENDFARNANSQLDSFLAHGSSILENMRDQRGLLKGTKTRLLDAANGVGLGRTAIGFIERRSAKDILLFYIGAACTLLVMFAIWFYLG</sequence>
<protein>
    <recommendedName>
        <fullName evidence="10 11">Protein transport protein BOS1</fullName>
    </recommendedName>
</protein>
<evidence type="ECO:0000313" key="17">
    <source>
        <dbReference type="Proteomes" id="UP000306954"/>
    </source>
</evidence>
<feature type="compositionally biased region" description="Polar residues" evidence="13">
    <location>
        <begin position="123"/>
        <end position="134"/>
    </location>
</feature>
<comment type="function">
    <text evidence="11">SNARE required for protein transport between the ER and the Golgi complex.</text>
</comment>
<feature type="transmembrane region" description="Helical" evidence="14">
    <location>
        <begin position="209"/>
        <end position="229"/>
    </location>
</feature>
<dbReference type="GO" id="GO:0000139">
    <property type="term" value="C:Golgi membrane"/>
    <property type="evidence" value="ECO:0007669"/>
    <property type="project" value="UniProtKB-SubCell"/>
</dbReference>
<dbReference type="GO" id="GO:0012507">
    <property type="term" value="C:ER to Golgi transport vesicle membrane"/>
    <property type="evidence" value="ECO:0007669"/>
    <property type="project" value="TreeGrafter"/>
</dbReference>
<evidence type="ECO:0000256" key="10">
    <source>
        <dbReference type="ARBA" id="ARBA00040957"/>
    </source>
</evidence>
<dbReference type="PIRSF" id="PIRSF028865">
    <property type="entry name" value="Membrin-2"/>
    <property type="match status" value="1"/>
</dbReference>
<organism evidence="15 17">
    <name type="scientific">Wallemia ichthyophaga</name>
    <dbReference type="NCBI Taxonomy" id="245174"/>
    <lineage>
        <taxon>Eukaryota</taxon>
        <taxon>Fungi</taxon>
        <taxon>Dikarya</taxon>
        <taxon>Basidiomycota</taxon>
        <taxon>Wallemiomycotina</taxon>
        <taxon>Wallemiomycetes</taxon>
        <taxon>Wallemiales</taxon>
        <taxon>Wallemiaceae</taxon>
        <taxon>Wallemia</taxon>
    </lineage>
</organism>
<feature type="coiled-coil region" evidence="12">
    <location>
        <begin position="5"/>
        <end position="32"/>
    </location>
</feature>
<evidence type="ECO:0000256" key="8">
    <source>
        <dbReference type="ARBA" id="ARBA00023136"/>
    </source>
</evidence>
<accession>A0A4T0H9U6</accession>
<evidence type="ECO:0000256" key="2">
    <source>
        <dbReference type="ARBA" id="ARBA00004409"/>
    </source>
</evidence>
<evidence type="ECO:0000313" key="16">
    <source>
        <dbReference type="EMBL" id="TIB40575.1"/>
    </source>
</evidence>
<dbReference type="Proteomes" id="UP000310689">
    <property type="component" value="Unassembled WGS sequence"/>
</dbReference>
<evidence type="ECO:0000313" key="15">
    <source>
        <dbReference type="EMBL" id="TIB11082.1"/>
    </source>
</evidence>
<evidence type="ECO:0000256" key="9">
    <source>
        <dbReference type="ARBA" id="ARBA00037983"/>
    </source>
</evidence>
<evidence type="ECO:0000256" key="1">
    <source>
        <dbReference type="ARBA" id="ARBA00004163"/>
    </source>
</evidence>
<dbReference type="PANTHER" id="PTHR21230">
    <property type="entry name" value="VESICLE TRANSPORT V-SNARE PROTEIN VTI1-RELATED"/>
    <property type="match status" value="1"/>
</dbReference>
<dbReference type="EMBL" id="SPOF01000026">
    <property type="protein sequence ID" value="TIB11082.1"/>
    <property type="molecule type" value="Genomic_DNA"/>
</dbReference>
<dbReference type="GO" id="GO:0006906">
    <property type="term" value="P:vesicle fusion"/>
    <property type="evidence" value="ECO:0007669"/>
    <property type="project" value="TreeGrafter"/>
</dbReference>
<dbReference type="OMA" id="FCWLVIH"/>
<dbReference type="GO" id="GO:0031201">
    <property type="term" value="C:SNARE complex"/>
    <property type="evidence" value="ECO:0007669"/>
    <property type="project" value="TreeGrafter"/>
</dbReference>
<evidence type="ECO:0000256" key="11">
    <source>
        <dbReference type="PIRNR" id="PIRNR028865"/>
    </source>
</evidence>
<keyword evidence="6 14" id="KW-1133">Transmembrane helix</keyword>
<reference evidence="17 18" key="1">
    <citation type="submission" date="2019-03" db="EMBL/GenBank/DDBJ databases">
        <title>Sequencing 23 genomes of Wallemia ichthyophaga.</title>
        <authorList>
            <person name="Gostincar C."/>
        </authorList>
    </citation>
    <scope>NUCLEOTIDE SEQUENCE [LARGE SCALE GENOMIC DNA]</scope>
    <source>
        <strain evidence="16 18">EXF-6200</strain>
        <strain evidence="15 17">EXF-8621</strain>
    </source>
</reference>
<dbReference type="GO" id="GO:0031902">
    <property type="term" value="C:late endosome membrane"/>
    <property type="evidence" value="ECO:0007669"/>
    <property type="project" value="TreeGrafter"/>
</dbReference>
<comment type="similarity">
    <text evidence="9 11">Belongs to the BOS1 family.</text>
</comment>
<dbReference type="GO" id="GO:0000149">
    <property type="term" value="F:SNARE binding"/>
    <property type="evidence" value="ECO:0007669"/>
    <property type="project" value="TreeGrafter"/>
</dbReference>
<keyword evidence="3 11" id="KW-0813">Transport</keyword>
<dbReference type="InterPro" id="IPR027027">
    <property type="entry name" value="GOSR2/Membrin/Bos1"/>
</dbReference>
<dbReference type="PANTHER" id="PTHR21230:SF1">
    <property type="entry name" value="GOLGI SNAP RECEPTOR COMPLEX MEMBER 2"/>
    <property type="match status" value="1"/>
</dbReference>
<evidence type="ECO:0000256" key="12">
    <source>
        <dbReference type="SAM" id="Coils"/>
    </source>
</evidence>
<keyword evidence="4 14" id="KW-0812">Transmembrane</keyword>
<dbReference type="AlphaFoldDB" id="A0A4T0H9U6"/>
<keyword evidence="12" id="KW-0175">Coiled coil</keyword>
<dbReference type="GO" id="GO:0015031">
    <property type="term" value="P:protein transport"/>
    <property type="evidence" value="ECO:0007669"/>
    <property type="project" value="UniProtKB-KW"/>
</dbReference>
<evidence type="ECO:0000256" key="3">
    <source>
        <dbReference type="ARBA" id="ARBA00022448"/>
    </source>
</evidence>
<dbReference type="GO" id="GO:0005484">
    <property type="term" value="F:SNAP receptor activity"/>
    <property type="evidence" value="ECO:0007669"/>
    <property type="project" value="InterPro"/>
</dbReference>
<evidence type="ECO:0000256" key="4">
    <source>
        <dbReference type="ARBA" id="ARBA00022692"/>
    </source>
</evidence>
<evidence type="ECO:0000256" key="6">
    <source>
        <dbReference type="ARBA" id="ARBA00022989"/>
    </source>
</evidence>
<feature type="region of interest" description="Disordered" evidence="13">
    <location>
        <begin position="89"/>
        <end position="135"/>
    </location>
</feature>
<evidence type="ECO:0000256" key="5">
    <source>
        <dbReference type="ARBA" id="ARBA00022927"/>
    </source>
</evidence>
<name>A0A4T0H9U6_WALIC</name>
<evidence type="ECO:0000256" key="14">
    <source>
        <dbReference type="SAM" id="Phobius"/>
    </source>
</evidence>
<gene>
    <name evidence="16" type="ORF">E3P86_00606</name>
    <name evidence="15" type="ORF">E3P90_02588</name>
</gene>
<proteinExistence type="inferred from homology"/>
<evidence type="ECO:0000256" key="7">
    <source>
        <dbReference type="ARBA" id="ARBA00023034"/>
    </source>
</evidence>
<dbReference type="Proteomes" id="UP000306954">
    <property type="component" value="Unassembled WGS sequence"/>
</dbReference>
<dbReference type="GO" id="GO:0006888">
    <property type="term" value="P:endoplasmic reticulum to Golgi vesicle-mediated transport"/>
    <property type="evidence" value="ECO:0007669"/>
    <property type="project" value="TreeGrafter"/>
</dbReference>
<dbReference type="Pfam" id="PF12352">
    <property type="entry name" value="V-SNARE_C"/>
    <property type="match status" value="1"/>
</dbReference>
<keyword evidence="7" id="KW-0333">Golgi apparatus</keyword>
<evidence type="ECO:0000256" key="13">
    <source>
        <dbReference type="SAM" id="MobiDB-lite"/>
    </source>
</evidence>
<keyword evidence="5 11" id="KW-0653">Protein transport</keyword>
<dbReference type="EMBL" id="SPOI01000014">
    <property type="protein sequence ID" value="TIB40575.1"/>
    <property type="molecule type" value="Genomic_DNA"/>
</dbReference>